<reference evidence="6" key="1">
    <citation type="submission" date="2016-11" db="EMBL/GenBank/DDBJ databases">
        <authorList>
            <person name="Varghese N."/>
            <person name="Submissions S."/>
        </authorList>
    </citation>
    <scope>NUCLEOTIDE SEQUENCE [LARGE SCALE GENOMIC DNA]</scope>
    <source>
        <strain evidence="6">DSM 26349</strain>
    </source>
</reference>
<name>A0A1M6FWX7_9FLAO</name>
<evidence type="ECO:0000259" key="4">
    <source>
        <dbReference type="PROSITE" id="PS01124"/>
    </source>
</evidence>
<keyword evidence="3" id="KW-0804">Transcription</keyword>
<dbReference type="PROSITE" id="PS00041">
    <property type="entry name" value="HTH_ARAC_FAMILY_1"/>
    <property type="match status" value="1"/>
</dbReference>
<dbReference type="SMART" id="SM00342">
    <property type="entry name" value="HTH_ARAC"/>
    <property type="match status" value="1"/>
</dbReference>
<dbReference type="EMBL" id="FQYV01000008">
    <property type="protein sequence ID" value="SHJ02241.1"/>
    <property type="molecule type" value="Genomic_DNA"/>
</dbReference>
<dbReference type="STRING" id="797419.SAMN05216556_10938"/>
<protein>
    <submittedName>
        <fullName evidence="5">AraC-type DNA-binding protein</fullName>
    </submittedName>
</protein>
<dbReference type="Gene3D" id="1.10.10.60">
    <property type="entry name" value="Homeodomain-like"/>
    <property type="match status" value="2"/>
</dbReference>
<dbReference type="PRINTS" id="PR00032">
    <property type="entry name" value="HTHARAC"/>
</dbReference>
<dbReference type="InterPro" id="IPR020449">
    <property type="entry name" value="Tscrpt_reg_AraC-type_HTH"/>
</dbReference>
<evidence type="ECO:0000256" key="2">
    <source>
        <dbReference type="ARBA" id="ARBA00023125"/>
    </source>
</evidence>
<dbReference type="OrthoDB" id="799767at2"/>
<dbReference type="InterPro" id="IPR053142">
    <property type="entry name" value="PchR_regulatory_protein"/>
</dbReference>
<organism evidence="5 6">
    <name type="scientific">Aequorivita viscosa</name>
    <dbReference type="NCBI Taxonomy" id="797419"/>
    <lineage>
        <taxon>Bacteria</taxon>
        <taxon>Pseudomonadati</taxon>
        <taxon>Bacteroidota</taxon>
        <taxon>Flavobacteriia</taxon>
        <taxon>Flavobacteriales</taxon>
        <taxon>Flavobacteriaceae</taxon>
        <taxon>Aequorivita</taxon>
    </lineage>
</organism>
<evidence type="ECO:0000313" key="6">
    <source>
        <dbReference type="Proteomes" id="UP000184172"/>
    </source>
</evidence>
<dbReference type="Proteomes" id="UP000184172">
    <property type="component" value="Unassembled WGS sequence"/>
</dbReference>
<dbReference type="GO" id="GO:0043565">
    <property type="term" value="F:sequence-specific DNA binding"/>
    <property type="evidence" value="ECO:0007669"/>
    <property type="project" value="InterPro"/>
</dbReference>
<evidence type="ECO:0000313" key="5">
    <source>
        <dbReference type="EMBL" id="SHJ02241.1"/>
    </source>
</evidence>
<dbReference type="InterPro" id="IPR018062">
    <property type="entry name" value="HTH_AraC-typ_CS"/>
</dbReference>
<keyword evidence="1" id="KW-0805">Transcription regulation</keyword>
<dbReference type="RefSeq" id="WP_083540689.1">
    <property type="nucleotide sequence ID" value="NZ_FNNS01000009.1"/>
</dbReference>
<accession>A0A1M6FWX7</accession>
<keyword evidence="6" id="KW-1185">Reference proteome</keyword>
<dbReference type="GO" id="GO:0003700">
    <property type="term" value="F:DNA-binding transcription factor activity"/>
    <property type="evidence" value="ECO:0007669"/>
    <property type="project" value="InterPro"/>
</dbReference>
<evidence type="ECO:0000256" key="1">
    <source>
        <dbReference type="ARBA" id="ARBA00023015"/>
    </source>
</evidence>
<dbReference type="PROSITE" id="PS01124">
    <property type="entry name" value="HTH_ARAC_FAMILY_2"/>
    <property type="match status" value="1"/>
</dbReference>
<dbReference type="PANTHER" id="PTHR47893">
    <property type="entry name" value="REGULATORY PROTEIN PCHR"/>
    <property type="match status" value="1"/>
</dbReference>
<dbReference type="InterPro" id="IPR018060">
    <property type="entry name" value="HTH_AraC"/>
</dbReference>
<dbReference type="Pfam" id="PF12833">
    <property type="entry name" value="HTH_18"/>
    <property type="match status" value="1"/>
</dbReference>
<dbReference type="PANTHER" id="PTHR47893:SF1">
    <property type="entry name" value="REGULATORY PROTEIN PCHR"/>
    <property type="match status" value="1"/>
</dbReference>
<sequence length="319" mass="37021">MEYLTISGRIEKIDKETIKTCLISAYQKGQVFEETEYCMECGQLISFESKILKASGILIREIKCIQSSDITEGLEISGEPVIMRFIIKTGNERPTHNIIYGSNSKTYFVTTYQETDSVFMIILSKEFYFNLIHHSYESHKEFASHIFNNTTTNLFVADLPIDPLIGGIIKEIKDCNREGLFKRIFIENKVQELLLLQLELYLHQKKYNNLVEFNADEIAKLCQAKLILDNRFTKAPTINELSKEVFLNETKLRKDFKTYYGVTIKNYVISLKMKYALKLLHEKKHNITEIAELCGYNGLVQFSIAFKKIYGCSPKKYQI</sequence>
<gene>
    <name evidence="5" type="ORF">SAMN04487908_10877</name>
</gene>
<feature type="domain" description="HTH araC/xylS-type" evidence="4">
    <location>
        <begin position="222"/>
        <end position="319"/>
    </location>
</feature>
<proteinExistence type="predicted"/>
<keyword evidence="2 5" id="KW-0238">DNA-binding</keyword>
<dbReference type="SUPFAM" id="SSF46689">
    <property type="entry name" value="Homeodomain-like"/>
    <property type="match status" value="1"/>
</dbReference>
<dbReference type="AlphaFoldDB" id="A0A1M6FWX7"/>
<dbReference type="InterPro" id="IPR009057">
    <property type="entry name" value="Homeodomain-like_sf"/>
</dbReference>
<evidence type="ECO:0000256" key="3">
    <source>
        <dbReference type="ARBA" id="ARBA00023163"/>
    </source>
</evidence>